<keyword evidence="3" id="KW-1185">Reference proteome</keyword>
<evidence type="ECO:0000313" key="3">
    <source>
        <dbReference type="Proteomes" id="UP000192536"/>
    </source>
</evidence>
<comment type="caution">
    <text evidence="2">The sequence shown here is derived from an EMBL/GenBank/DDBJ whole genome shotgun (WGS) entry which is preliminary data.</text>
</comment>
<name>A0A1X0WI48_9GAMM</name>
<accession>A0A1X0WI48</accession>
<reference evidence="2 3" key="1">
    <citation type="journal article" date="2017" name="Int. J. Syst. Evol. Microbiol.">
        <title>Rouxiella badensis sp. nov. and Rouxiella silvae sp. nov. isolated from peat bog soil in Germany and emendation of the genus description.</title>
        <authorList>
            <person name="Le Fleche-Mateos A."/>
            <person name="Kugler J.H."/>
            <person name="Hansen S.H."/>
            <person name="Syldatk C."/>
            <person name="Hausmann R."/>
            <person name="Lomprez F."/>
            <person name="Vandenbogaert M."/>
            <person name="Manuguerra J.C."/>
            <person name="Grimont P.A."/>
        </authorList>
    </citation>
    <scope>NUCLEOTIDE SEQUENCE [LARGE SCALE GENOMIC DNA]</scope>
    <source>
        <strain evidence="2 3">DSM 100043</strain>
    </source>
</reference>
<dbReference type="STRING" id="1646377.BS640_06365"/>
<protein>
    <submittedName>
        <fullName evidence="2">Uncharacterized protein</fullName>
    </submittedName>
</protein>
<proteinExistence type="predicted"/>
<dbReference type="AlphaFoldDB" id="A0A1X0WI48"/>
<evidence type="ECO:0000256" key="1">
    <source>
        <dbReference type="SAM" id="MobiDB-lite"/>
    </source>
</evidence>
<evidence type="ECO:0000313" key="2">
    <source>
        <dbReference type="EMBL" id="ORJ26458.1"/>
    </source>
</evidence>
<sequence length="227" mass="24852">MSGAFADSLPVLDKAQLGAVMLELGRGKNIEKLAEAFDRSFSPPLSGHEKELASKALRHVSAELANCNRLSAAPMSRGEVMDLLGKLFIEQREREHNFRAEMLPLVAVITLLSYELRSQNINTHYEIKIQEQVGEIAEAVTQWALNRNKNTVLMAQDAASQLNNAITLHAYDDSAVFRLDEIIGGLGKGAASRMEQMRQADSSSTSRDDGSMEQIAHSIASMKGPLS</sequence>
<gene>
    <name evidence="2" type="ORF">BS640_06365</name>
</gene>
<organism evidence="2 3">
    <name type="scientific">Rouxiella badensis</name>
    <dbReference type="NCBI Taxonomy" id="1646377"/>
    <lineage>
        <taxon>Bacteria</taxon>
        <taxon>Pseudomonadati</taxon>
        <taxon>Pseudomonadota</taxon>
        <taxon>Gammaproteobacteria</taxon>
        <taxon>Enterobacterales</taxon>
        <taxon>Yersiniaceae</taxon>
        <taxon>Rouxiella</taxon>
    </lineage>
</organism>
<dbReference type="Proteomes" id="UP000192536">
    <property type="component" value="Unassembled WGS sequence"/>
</dbReference>
<feature type="region of interest" description="Disordered" evidence="1">
    <location>
        <begin position="193"/>
        <end position="227"/>
    </location>
</feature>
<dbReference type="EMBL" id="MRWE01000007">
    <property type="protein sequence ID" value="ORJ26458.1"/>
    <property type="molecule type" value="Genomic_DNA"/>
</dbReference>